<sequence>MGHTLVLVRHGEQRDAEHGVDDGELSERGVAQSRLLAERLSSVTFSNVWHSPFDRSADTARVIKESLPKINPQPSALLMDCVPSGPTPDVPAAYKSYFTPVSEAQIEAGAAQMADAVAEYLGPGIKGQTDLLITHNSVIAWFVREVLDAPTWKWLTLSQAHCGITVLHQRTGRPWVLTSHNDVGHLPPELRTGLTELYSV</sequence>
<protein>
    <submittedName>
        <fullName evidence="3">Unannotated protein</fullName>
    </submittedName>
</protein>
<dbReference type="InterPro" id="IPR051021">
    <property type="entry name" value="Mito_Ser/Thr_phosphatase"/>
</dbReference>
<dbReference type="PANTHER" id="PTHR20935:SF0">
    <property type="entry name" value="SERINE_THREONINE-PROTEIN PHOSPHATASE PGAM5, MITOCHONDRIAL"/>
    <property type="match status" value="1"/>
</dbReference>
<dbReference type="InterPro" id="IPR029033">
    <property type="entry name" value="His_PPase_superfam"/>
</dbReference>
<evidence type="ECO:0000256" key="2">
    <source>
        <dbReference type="SAM" id="MobiDB-lite"/>
    </source>
</evidence>
<dbReference type="CDD" id="cd07067">
    <property type="entry name" value="HP_PGM_like"/>
    <property type="match status" value="1"/>
</dbReference>
<gene>
    <name evidence="3" type="ORF">UFOPK3516_00950</name>
</gene>
<dbReference type="Gene3D" id="3.40.50.1240">
    <property type="entry name" value="Phosphoglycerate mutase-like"/>
    <property type="match status" value="1"/>
</dbReference>
<dbReference type="Pfam" id="PF00300">
    <property type="entry name" value="His_Phos_1"/>
    <property type="match status" value="1"/>
</dbReference>
<dbReference type="InterPro" id="IPR013078">
    <property type="entry name" value="His_Pase_superF_clade-1"/>
</dbReference>
<accession>A0A6J7G4H1</accession>
<dbReference type="EMBL" id="CAFBMB010000067">
    <property type="protein sequence ID" value="CAB4901268.1"/>
    <property type="molecule type" value="Genomic_DNA"/>
</dbReference>
<proteinExistence type="predicted"/>
<reference evidence="3" key="1">
    <citation type="submission" date="2020-05" db="EMBL/GenBank/DDBJ databases">
        <authorList>
            <person name="Chiriac C."/>
            <person name="Salcher M."/>
            <person name="Ghai R."/>
            <person name="Kavagutti S V."/>
        </authorList>
    </citation>
    <scope>NUCLEOTIDE SEQUENCE</scope>
</reference>
<evidence type="ECO:0000256" key="1">
    <source>
        <dbReference type="ARBA" id="ARBA00022801"/>
    </source>
</evidence>
<dbReference type="AlphaFoldDB" id="A0A6J7G4H1"/>
<dbReference type="SUPFAM" id="SSF53254">
    <property type="entry name" value="Phosphoglycerate mutase-like"/>
    <property type="match status" value="1"/>
</dbReference>
<dbReference type="PANTHER" id="PTHR20935">
    <property type="entry name" value="PHOSPHOGLYCERATE MUTASE-RELATED"/>
    <property type="match status" value="1"/>
</dbReference>
<feature type="region of interest" description="Disordered" evidence="2">
    <location>
        <begin position="1"/>
        <end position="24"/>
    </location>
</feature>
<organism evidence="3">
    <name type="scientific">freshwater metagenome</name>
    <dbReference type="NCBI Taxonomy" id="449393"/>
    <lineage>
        <taxon>unclassified sequences</taxon>
        <taxon>metagenomes</taxon>
        <taxon>ecological metagenomes</taxon>
    </lineage>
</organism>
<dbReference type="GO" id="GO:0016787">
    <property type="term" value="F:hydrolase activity"/>
    <property type="evidence" value="ECO:0007669"/>
    <property type="project" value="UniProtKB-KW"/>
</dbReference>
<feature type="compositionally biased region" description="Basic and acidic residues" evidence="2">
    <location>
        <begin position="9"/>
        <end position="24"/>
    </location>
</feature>
<name>A0A6J7G4H1_9ZZZZ</name>
<keyword evidence="1" id="KW-0378">Hydrolase</keyword>
<evidence type="ECO:0000313" key="3">
    <source>
        <dbReference type="EMBL" id="CAB4901268.1"/>
    </source>
</evidence>